<keyword evidence="12" id="KW-1185">Reference proteome</keyword>
<dbReference type="EMBL" id="CAXDID020000308">
    <property type="protein sequence ID" value="CAL6074454.1"/>
    <property type="molecule type" value="Genomic_DNA"/>
</dbReference>
<keyword evidence="8" id="KW-1133">Transmembrane helix</keyword>
<dbReference type="InterPro" id="IPR017853">
    <property type="entry name" value="GH"/>
</dbReference>
<dbReference type="InterPro" id="IPR009030">
    <property type="entry name" value="Growth_fac_rcpt_cys_sf"/>
</dbReference>
<dbReference type="GO" id="GO:0030245">
    <property type="term" value="P:cellulose catabolic process"/>
    <property type="evidence" value="ECO:0007669"/>
    <property type="project" value="UniProtKB-KW"/>
</dbReference>
<dbReference type="Pfam" id="PF00150">
    <property type="entry name" value="Cellulase"/>
    <property type="match status" value="1"/>
</dbReference>
<evidence type="ECO:0000256" key="4">
    <source>
        <dbReference type="ARBA" id="ARBA00023277"/>
    </source>
</evidence>
<dbReference type="InterPro" id="IPR018087">
    <property type="entry name" value="Glyco_hydro_5_CS"/>
</dbReference>
<comment type="similarity">
    <text evidence="1 7">Belongs to the glycosyl hydrolase 5 (cellulase A) family.</text>
</comment>
<keyword evidence="5 7" id="KW-0326">Glycosidase</keyword>
<keyword evidence="6" id="KW-0624">Polysaccharide degradation</keyword>
<dbReference type="Gene3D" id="3.20.20.80">
    <property type="entry name" value="Glycosidases"/>
    <property type="match status" value="1"/>
</dbReference>
<dbReference type="PROSITE" id="PS00659">
    <property type="entry name" value="GLYCOSYL_HYDROL_F5"/>
    <property type="match status" value="1"/>
</dbReference>
<dbReference type="SUPFAM" id="SSF57184">
    <property type="entry name" value="Growth factor receptor domain"/>
    <property type="match status" value="1"/>
</dbReference>
<feature type="domain" description="Glycoside hydrolase family 5" evidence="9">
    <location>
        <begin position="20"/>
        <end position="319"/>
    </location>
</feature>
<sequence>MLQNDNFQLFSRNSQLEDQNGVKVNIKGYNYFGFETQVAVVHGLWSRNLESLLDQTYSEGFNAIRIPFSCELALNLTQRQPVNEKNQFVIDYELNPKLKGLSSAEILDYLINAAAARGIVILLDMHRLYGAGNIDPLWYDSNLTENKVIQGWQNMVQRYNQWNVIGVDIKNEPHDEVTWGTGNISSDFNLYCQRTGDIIHQINPKLLIFVEGIHKWKNWDYSCWGESLQGVLENPVTLKIPDKVVYSPHVYGMAVSGMPNNDTENWESRFGYIVTQKLGPAVVIGEWGGDVADYQFIQNFAQWMILNKITDNFHWALNPNTGQAEGLLYSDWITLIRDKLEIIKPVITQPFVFPHIATCSSLIPFMNGTQCQLSCSSGYYSIIFSVFICQPMCTLYYKNSTNTNLKQCVAKCPDAAPFLDGNHCVVKQQNKTIIIIGVSFGVLILSLTIIFVYIIKKKKGKVIKLVYAKPHAIQKPKCNNKKMLKHNIIQLSANQYM</sequence>
<evidence type="ECO:0000256" key="6">
    <source>
        <dbReference type="ARBA" id="ARBA00023326"/>
    </source>
</evidence>
<dbReference type="GO" id="GO:0004553">
    <property type="term" value="F:hydrolase activity, hydrolyzing O-glycosyl compounds"/>
    <property type="evidence" value="ECO:0007669"/>
    <property type="project" value="InterPro"/>
</dbReference>
<keyword evidence="8" id="KW-0812">Transmembrane</keyword>
<dbReference type="InterPro" id="IPR001547">
    <property type="entry name" value="Glyco_hydro_5"/>
</dbReference>
<organism evidence="10">
    <name type="scientific">Hexamita inflata</name>
    <dbReference type="NCBI Taxonomy" id="28002"/>
    <lineage>
        <taxon>Eukaryota</taxon>
        <taxon>Metamonada</taxon>
        <taxon>Diplomonadida</taxon>
        <taxon>Hexamitidae</taxon>
        <taxon>Hexamitinae</taxon>
        <taxon>Hexamita</taxon>
    </lineage>
</organism>
<dbReference type="PANTHER" id="PTHR35923:SF2">
    <property type="entry name" value="ENDOGLUCANASE"/>
    <property type="match status" value="1"/>
</dbReference>
<gene>
    <name evidence="11" type="ORF">HINF_LOCUS56731</name>
    <name evidence="10" type="ORF">HINF_LOCUS61620</name>
</gene>
<accession>A0AA86UVZ2</accession>
<evidence type="ECO:0000313" key="11">
    <source>
        <dbReference type="EMBL" id="CAL6074454.1"/>
    </source>
</evidence>
<evidence type="ECO:0000259" key="9">
    <source>
        <dbReference type="Pfam" id="PF00150"/>
    </source>
</evidence>
<evidence type="ECO:0000313" key="10">
    <source>
        <dbReference type="EMBL" id="CAI9973975.1"/>
    </source>
</evidence>
<dbReference type="Proteomes" id="UP001642409">
    <property type="component" value="Unassembled WGS sequence"/>
</dbReference>
<evidence type="ECO:0000256" key="3">
    <source>
        <dbReference type="ARBA" id="ARBA00023001"/>
    </source>
</evidence>
<proteinExistence type="inferred from homology"/>
<evidence type="ECO:0000256" key="8">
    <source>
        <dbReference type="SAM" id="Phobius"/>
    </source>
</evidence>
<reference evidence="10" key="1">
    <citation type="submission" date="2023-06" db="EMBL/GenBank/DDBJ databases">
        <authorList>
            <person name="Kurt Z."/>
        </authorList>
    </citation>
    <scope>NUCLEOTIDE SEQUENCE</scope>
</reference>
<evidence type="ECO:0000256" key="5">
    <source>
        <dbReference type="ARBA" id="ARBA00023295"/>
    </source>
</evidence>
<keyword evidence="3" id="KW-0136">Cellulose degradation</keyword>
<dbReference type="AlphaFoldDB" id="A0AA86UVZ2"/>
<protein>
    <submittedName>
        <fullName evidence="10">1</fullName>
    </submittedName>
</protein>
<keyword evidence="2 7" id="KW-0378">Hydrolase</keyword>
<evidence type="ECO:0000256" key="2">
    <source>
        <dbReference type="ARBA" id="ARBA00022801"/>
    </source>
</evidence>
<dbReference type="SUPFAM" id="SSF51445">
    <property type="entry name" value="(Trans)glycosidases"/>
    <property type="match status" value="1"/>
</dbReference>
<dbReference type="EMBL" id="CATOUU010001129">
    <property type="protein sequence ID" value="CAI9973975.1"/>
    <property type="molecule type" value="Genomic_DNA"/>
</dbReference>
<keyword evidence="4" id="KW-0119">Carbohydrate metabolism</keyword>
<evidence type="ECO:0000256" key="1">
    <source>
        <dbReference type="ARBA" id="ARBA00005641"/>
    </source>
</evidence>
<dbReference type="PANTHER" id="PTHR35923">
    <property type="entry name" value="MAJOR EXTRACELLULAR ENDOGLUCANASE"/>
    <property type="match status" value="1"/>
</dbReference>
<evidence type="ECO:0000256" key="7">
    <source>
        <dbReference type="RuleBase" id="RU361153"/>
    </source>
</evidence>
<feature type="transmembrane region" description="Helical" evidence="8">
    <location>
        <begin position="433"/>
        <end position="455"/>
    </location>
</feature>
<reference evidence="11 12" key="2">
    <citation type="submission" date="2024-07" db="EMBL/GenBank/DDBJ databases">
        <authorList>
            <person name="Akdeniz Z."/>
        </authorList>
    </citation>
    <scope>NUCLEOTIDE SEQUENCE [LARGE SCALE GENOMIC DNA]</scope>
</reference>
<comment type="caution">
    <text evidence="10">The sequence shown here is derived from an EMBL/GenBank/DDBJ whole genome shotgun (WGS) entry which is preliminary data.</text>
</comment>
<name>A0AA86UVZ2_9EUKA</name>
<keyword evidence="8" id="KW-0472">Membrane</keyword>
<evidence type="ECO:0000313" key="12">
    <source>
        <dbReference type="Proteomes" id="UP001642409"/>
    </source>
</evidence>